<dbReference type="GO" id="GO:0140359">
    <property type="term" value="F:ABC-type transporter activity"/>
    <property type="evidence" value="ECO:0007669"/>
    <property type="project" value="InterPro"/>
</dbReference>
<accession>A0A1M5XT81</accession>
<keyword evidence="1" id="KW-1133">Transmembrane helix</keyword>
<dbReference type="GO" id="GO:0005886">
    <property type="term" value="C:plasma membrane"/>
    <property type="evidence" value="ECO:0007669"/>
    <property type="project" value="UniProtKB-SubCell"/>
</dbReference>
<dbReference type="Pfam" id="PF12679">
    <property type="entry name" value="ABC2_membrane_2"/>
    <property type="match status" value="1"/>
</dbReference>
<feature type="transmembrane region" description="Helical" evidence="1">
    <location>
        <begin position="166"/>
        <end position="183"/>
    </location>
</feature>
<proteinExistence type="predicted"/>
<keyword evidence="1" id="KW-0812">Transmembrane</keyword>
<feature type="transmembrane region" description="Helical" evidence="1">
    <location>
        <begin position="103"/>
        <end position="136"/>
    </location>
</feature>
<dbReference type="PANTHER" id="PTHR37305:SF1">
    <property type="entry name" value="MEMBRANE PROTEIN"/>
    <property type="match status" value="1"/>
</dbReference>
<reference evidence="2 3" key="1">
    <citation type="submission" date="2016-11" db="EMBL/GenBank/DDBJ databases">
        <authorList>
            <person name="Jaros S."/>
            <person name="Januszkiewicz K."/>
            <person name="Wedrychowicz H."/>
        </authorList>
    </citation>
    <scope>NUCLEOTIDE SEQUENCE [LARGE SCALE GENOMIC DNA]</scope>
    <source>
        <strain evidence="2 3">DSM 6191</strain>
    </source>
</reference>
<keyword evidence="1" id="KW-0472">Membrane</keyword>
<feature type="transmembrane region" description="Helical" evidence="1">
    <location>
        <begin position="244"/>
        <end position="267"/>
    </location>
</feature>
<evidence type="ECO:0000313" key="3">
    <source>
        <dbReference type="Proteomes" id="UP000184241"/>
    </source>
</evidence>
<organism evidence="2 3">
    <name type="scientific">Clostridium intestinale DSM 6191</name>
    <dbReference type="NCBI Taxonomy" id="1121320"/>
    <lineage>
        <taxon>Bacteria</taxon>
        <taxon>Bacillati</taxon>
        <taxon>Bacillota</taxon>
        <taxon>Clostridia</taxon>
        <taxon>Eubacteriales</taxon>
        <taxon>Clostridiaceae</taxon>
        <taxon>Clostridium</taxon>
    </lineage>
</organism>
<evidence type="ECO:0000256" key="1">
    <source>
        <dbReference type="SAM" id="Phobius"/>
    </source>
</evidence>
<gene>
    <name evidence="2" type="ORF">SAMN02745941_01627</name>
</gene>
<name>A0A1M5XT81_9CLOT</name>
<dbReference type="RefSeq" id="WP_073018479.1">
    <property type="nucleotide sequence ID" value="NZ_FQXU01000005.1"/>
</dbReference>
<protein>
    <submittedName>
        <fullName evidence="2">ABC-2 family transporter protein</fullName>
    </submittedName>
</protein>
<dbReference type="Proteomes" id="UP000184241">
    <property type="component" value="Unassembled WGS sequence"/>
</dbReference>
<sequence length="274" mass="31307">MKNLFVCEFERIWSKKSTWFLFLLIPFVIFASGKYYLSHNIAVDIASAEFTSFGNFPAATIQEQLITFFNASALLIIALAITEEYRTGEIRMVLIRCKSFGHLFVCKIFAIFTTIFMMLITYFICSLIIGYFLMPWVDNIKIFYYDGFFTISQSFIYALKYYSYSFITLLAFASVGIFIGIISRSITTAIGSGVGFLLFSLIYPQLVYIFSSTKGVGTMKIQLLSITHIQHMGIAMALGERSLFLDWSTLILVVYIVVFITISYVIFTRSDKNI</sequence>
<dbReference type="AlphaFoldDB" id="A0A1M5XT81"/>
<feature type="transmembrane region" description="Helical" evidence="1">
    <location>
        <begin position="189"/>
        <end position="209"/>
    </location>
</feature>
<dbReference type="PANTHER" id="PTHR37305">
    <property type="entry name" value="INTEGRAL MEMBRANE PROTEIN-RELATED"/>
    <property type="match status" value="1"/>
</dbReference>
<feature type="transmembrane region" description="Helical" evidence="1">
    <location>
        <begin position="65"/>
        <end position="82"/>
    </location>
</feature>
<dbReference type="EMBL" id="FQXU01000005">
    <property type="protein sequence ID" value="SHI03010.1"/>
    <property type="molecule type" value="Genomic_DNA"/>
</dbReference>
<evidence type="ECO:0000313" key="2">
    <source>
        <dbReference type="EMBL" id="SHI03010.1"/>
    </source>
</evidence>
<feature type="transmembrane region" description="Helical" evidence="1">
    <location>
        <begin position="20"/>
        <end position="37"/>
    </location>
</feature>